<protein>
    <submittedName>
        <fullName evidence="2">Uncharacterized protein</fullName>
    </submittedName>
</protein>
<evidence type="ECO:0000313" key="2">
    <source>
        <dbReference type="EMBL" id="GJS84695.1"/>
    </source>
</evidence>
<evidence type="ECO:0000313" key="3">
    <source>
        <dbReference type="Proteomes" id="UP001151760"/>
    </source>
</evidence>
<feature type="compositionally biased region" description="Acidic residues" evidence="1">
    <location>
        <begin position="113"/>
        <end position="122"/>
    </location>
</feature>
<proteinExistence type="predicted"/>
<accession>A0ABQ4Z4H0</accession>
<sequence>MRTFPSKLRPYHRHWPNQSRLEDAKIGRLLKMRTHSDALHGHMRKKLCCVKVGFMYPKIMPLIMRGISLDIRLRFYAPKFGAKKKDAKRSKTSRSSSFNTESEDASINLNVDAGDDDGDEVQELQRQIGRDKAKGSKKKGAGSSRSSSSMNDEALARLMVSELATHNKRAIEIKKEERLAFLEI</sequence>
<feature type="compositionally biased region" description="Polar residues" evidence="1">
    <location>
        <begin position="93"/>
        <end position="109"/>
    </location>
</feature>
<dbReference type="Proteomes" id="UP001151760">
    <property type="component" value="Unassembled WGS sequence"/>
</dbReference>
<evidence type="ECO:0000256" key="1">
    <source>
        <dbReference type="SAM" id="MobiDB-lite"/>
    </source>
</evidence>
<feature type="region of interest" description="Disordered" evidence="1">
    <location>
        <begin position="84"/>
        <end position="152"/>
    </location>
</feature>
<name>A0ABQ4Z4H0_9ASTR</name>
<gene>
    <name evidence="2" type="ORF">Tco_0751236</name>
</gene>
<keyword evidence="3" id="KW-1185">Reference proteome</keyword>
<reference evidence="2" key="2">
    <citation type="submission" date="2022-01" db="EMBL/GenBank/DDBJ databases">
        <authorList>
            <person name="Yamashiro T."/>
            <person name="Shiraishi A."/>
            <person name="Satake H."/>
            <person name="Nakayama K."/>
        </authorList>
    </citation>
    <scope>NUCLEOTIDE SEQUENCE</scope>
</reference>
<reference evidence="2" key="1">
    <citation type="journal article" date="2022" name="Int. J. Mol. Sci.">
        <title>Draft Genome of Tanacetum Coccineum: Genomic Comparison of Closely Related Tanacetum-Family Plants.</title>
        <authorList>
            <person name="Yamashiro T."/>
            <person name="Shiraishi A."/>
            <person name="Nakayama K."/>
            <person name="Satake H."/>
        </authorList>
    </citation>
    <scope>NUCLEOTIDE SEQUENCE</scope>
</reference>
<dbReference type="EMBL" id="BQNB010010994">
    <property type="protein sequence ID" value="GJS84695.1"/>
    <property type="molecule type" value="Genomic_DNA"/>
</dbReference>
<comment type="caution">
    <text evidence="2">The sequence shown here is derived from an EMBL/GenBank/DDBJ whole genome shotgun (WGS) entry which is preliminary data.</text>
</comment>
<organism evidence="2 3">
    <name type="scientific">Tanacetum coccineum</name>
    <dbReference type="NCBI Taxonomy" id="301880"/>
    <lineage>
        <taxon>Eukaryota</taxon>
        <taxon>Viridiplantae</taxon>
        <taxon>Streptophyta</taxon>
        <taxon>Embryophyta</taxon>
        <taxon>Tracheophyta</taxon>
        <taxon>Spermatophyta</taxon>
        <taxon>Magnoliopsida</taxon>
        <taxon>eudicotyledons</taxon>
        <taxon>Gunneridae</taxon>
        <taxon>Pentapetalae</taxon>
        <taxon>asterids</taxon>
        <taxon>campanulids</taxon>
        <taxon>Asterales</taxon>
        <taxon>Asteraceae</taxon>
        <taxon>Asteroideae</taxon>
        <taxon>Anthemideae</taxon>
        <taxon>Anthemidinae</taxon>
        <taxon>Tanacetum</taxon>
    </lineage>
</organism>